<evidence type="ECO:0000256" key="10">
    <source>
        <dbReference type="HAMAP-Rule" id="MF_00569"/>
    </source>
</evidence>
<dbReference type="GO" id="GO:0008987">
    <property type="term" value="F:quinolinate synthetase A activity"/>
    <property type="evidence" value="ECO:0007669"/>
    <property type="project" value="UniProtKB-UniRule"/>
</dbReference>
<sequence>MPKHHAETTREDPAGSIAEDAIVARITKARETLGSRVVILCHHYQPDVIVQFADHVGDSLNLSRLAASRKEARYILFCGVYFMAETADILSSPEQEVYMPDPDAGCPMADMARLEQVERCWSELTRLVGETIVPITYVNSSAEIKQFCGRRNGVVCTSSNAAKVMDWAFEQAPRVLFLPDQNLGRNTALAKGISKEEIALWNRGKARLQGDLDKAKVILWDGFCPVHVRFTPEQVMRFRSRYPGIRIIVHPECTEEVVRLADGSGSTEYLIREVREAESGSVFAVGTELRLVKRLAATFPDRTVYPLDEEHSICVDMSRSTPERLLAVLEGLLEGRAPGRIQVPAETAEWSRVALERMLAIS</sequence>
<keyword evidence="5 10" id="KW-0662">Pyridine nucleotide biosynthesis</keyword>
<evidence type="ECO:0000256" key="8">
    <source>
        <dbReference type="ARBA" id="ARBA00023004"/>
    </source>
</evidence>
<keyword evidence="9 10" id="KW-0411">Iron-sulfur</keyword>
<dbReference type="AlphaFoldDB" id="A0A653A615"/>
<comment type="function">
    <text evidence="10">Catalyzes the condensation of iminoaspartate with dihydroxyacetone phosphate to form quinolinate.</text>
</comment>
<dbReference type="InterPro" id="IPR023515">
    <property type="entry name" value="Quinolinate_synth_A_type3"/>
</dbReference>
<dbReference type="NCBIfam" id="NF006883">
    <property type="entry name" value="PRK09375.2-4"/>
    <property type="match status" value="1"/>
</dbReference>
<dbReference type="Pfam" id="PF02445">
    <property type="entry name" value="NadA"/>
    <property type="match status" value="1"/>
</dbReference>
<dbReference type="GO" id="GO:0046872">
    <property type="term" value="F:metal ion binding"/>
    <property type="evidence" value="ECO:0007669"/>
    <property type="project" value="UniProtKB-KW"/>
</dbReference>
<dbReference type="UniPathway" id="UPA00253">
    <property type="reaction ID" value="UER00327"/>
</dbReference>
<dbReference type="SUPFAM" id="SSF142754">
    <property type="entry name" value="NadA-like"/>
    <property type="match status" value="1"/>
</dbReference>
<feature type="binding site" evidence="10">
    <location>
        <begin position="250"/>
        <end position="252"/>
    </location>
    <ligand>
        <name>iminosuccinate</name>
        <dbReference type="ChEBI" id="CHEBI:77875"/>
    </ligand>
</feature>
<evidence type="ECO:0000256" key="2">
    <source>
        <dbReference type="ARBA" id="ARBA00012669"/>
    </source>
</evidence>
<keyword evidence="8 10" id="KW-0408">Iron</keyword>
<feature type="binding site" evidence="10">
    <location>
        <position position="106"/>
    </location>
    <ligand>
        <name>[4Fe-4S] cluster</name>
        <dbReference type="ChEBI" id="CHEBI:49883"/>
    </ligand>
</feature>
<evidence type="ECO:0000256" key="5">
    <source>
        <dbReference type="ARBA" id="ARBA00022642"/>
    </source>
</evidence>
<gene>
    <name evidence="10 11" type="primary">nadA</name>
    <name evidence="11" type="ORF">TRIP_B250197</name>
</gene>
<feature type="binding site" evidence="10">
    <location>
        <position position="42"/>
    </location>
    <ligand>
        <name>iminosuccinate</name>
        <dbReference type="ChEBI" id="CHEBI:77875"/>
    </ligand>
</feature>
<dbReference type="NCBIfam" id="TIGR00550">
    <property type="entry name" value="nadA"/>
    <property type="match status" value="1"/>
</dbReference>
<evidence type="ECO:0000256" key="3">
    <source>
        <dbReference type="ARBA" id="ARBA00022485"/>
    </source>
</evidence>
<dbReference type="PANTHER" id="PTHR30573">
    <property type="entry name" value="QUINOLINATE SYNTHETASE A"/>
    <property type="match status" value="1"/>
</dbReference>
<comment type="cofactor">
    <cofactor evidence="10">
        <name>[4Fe-4S] cluster</name>
        <dbReference type="ChEBI" id="CHEBI:49883"/>
    </cofactor>
    <text evidence="10">Binds 1 [4Fe-4S] cluster per subunit.</text>
</comment>
<reference evidence="11" key="1">
    <citation type="submission" date="2018-07" db="EMBL/GenBank/DDBJ databases">
        <authorList>
            <consortium name="Genoscope - CEA"/>
            <person name="William W."/>
        </authorList>
    </citation>
    <scope>NUCLEOTIDE SEQUENCE</scope>
    <source>
        <strain evidence="11">IK1</strain>
    </source>
</reference>
<dbReference type="InterPro" id="IPR003473">
    <property type="entry name" value="NadA"/>
</dbReference>
<organism evidence="11">
    <name type="scientific">Uncultured Desulfatiglans sp</name>
    <dbReference type="NCBI Taxonomy" id="1748965"/>
    <lineage>
        <taxon>Bacteria</taxon>
        <taxon>Pseudomonadati</taxon>
        <taxon>Thermodesulfobacteriota</taxon>
        <taxon>Desulfobacteria</taxon>
        <taxon>Desulfatiglandales</taxon>
        <taxon>Desulfatiglandaceae</taxon>
        <taxon>Desulfatiglans</taxon>
        <taxon>environmental samples</taxon>
    </lineage>
</organism>
<evidence type="ECO:0000256" key="4">
    <source>
        <dbReference type="ARBA" id="ARBA00022490"/>
    </source>
</evidence>
<comment type="pathway">
    <text evidence="1 10">Cofactor biosynthesis; NAD(+) biosynthesis; quinolinate from iminoaspartate: step 1/1.</text>
</comment>
<dbReference type="PANTHER" id="PTHR30573:SF0">
    <property type="entry name" value="QUINOLINATE SYNTHASE, CHLOROPLASTIC"/>
    <property type="match status" value="1"/>
</dbReference>
<evidence type="ECO:0000313" key="11">
    <source>
        <dbReference type="EMBL" id="VBB43102.1"/>
    </source>
</evidence>
<proteinExistence type="inferred from homology"/>
<dbReference type="InterPro" id="IPR036094">
    <property type="entry name" value="NadA_sf"/>
</dbReference>
<name>A0A653A615_UNCDX</name>
<feature type="binding site" evidence="10">
    <location>
        <position position="59"/>
    </location>
    <ligand>
        <name>iminosuccinate</name>
        <dbReference type="ChEBI" id="CHEBI:77875"/>
    </ligand>
</feature>
<dbReference type="GO" id="GO:0005829">
    <property type="term" value="C:cytosol"/>
    <property type="evidence" value="ECO:0007669"/>
    <property type="project" value="TreeGrafter"/>
</dbReference>
<comment type="similarity">
    <text evidence="10">Belongs to the quinolinate synthase family. Type 3 subfamily.</text>
</comment>
<keyword evidence="6 10" id="KW-0808">Transferase</keyword>
<evidence type="ECO:0000256" key="7">
    <source>
        <dbReference type="ARBA" id="ARBA00022723"/>
    </source>
</evidence>
<dbReference type="EC" id="2.5.1.72" evidence="2 10"/>
<dbReference type="Gene3D" id="3.40.50.10800">
    <property type="entry name" value="NadA-like"/>
    <property type="match status" value="3"/>
</dbReference>
<evidence type="ECO:0000256" key="9">
    <source>
        <dbReference type="ARBA" id="ARBA00023014"/>
    </source>
</evidence>
<feature type="binding site" evidence="10">
    <location>
        <position position="158"/>
    </location>
    <ligand>
        <name>iminosuccinate</name>
        <dbReference type="ChEBI" id="CHEBI:77875"/>
    </ligand>
</feature>
<dbReference type="EMBL" id="UPXX01000018">
    <property type="protein sequence ID" value="VBB43102.1"/>
    <property type="molecule type" value="Genomic_DNA"/>
</dbReference>
<dbReference type="GO" id="GO:0034628">
    <property type="term" value="P:'de novo' NAD+ biosynthetic process from L-aspartate"/>
    <property type="evidence" value="ECO:0007669"/>
    <property type="project" value="TreeGrafter"/>
</dbReference>
<keyword evidence="3 10" id="KW-0004">4Fe-4S</keyword>
<accession>A0A653A615</accession>
<keyword evidence="4 10" id="KW-0963">Cytoplasm</keyword>
<dbReference type="HAMAP" id="MF_00569">
    <property type="entry name" value="NadA_type3"/>
    <property type="match status" value="1"/>
</dbReference>
<feature type="binding site" evidence="10">
    <location>
        <begin position="137"/>
        <end position="139"/>
    </location>
    <ligand>
        <name>iminosuccinate</name>
        <dbReference type="ChEBI" id="CHEBI:77875"/>
    </ligand>
</feature>
<protein>
    <recommendedName>
        <fullName evidence="2 10">Quinolinate synthase</fullName>
        <ecNumber evidence="2 10">2.5.1.72</ecNumber>
    </recommendedName>
</protein>
<feature type="binding site" evidence="10">
    <location>
        <position position="314"/>
    </location>
    <ligand>
        <name>[4Fe-4S] cluster</name>
        <dbReference type="ChEBI" id="CHEBI:49883"/>
    </ligand>
</feature>
<feature type="binding site" evidence="10">
    <location>
        <position position="224"/>
    </location>
    <ligand>
        <name>[4Fe-4S] cluster</name>
        <dbReference type="ChEBI" id="CHEBI:49883"/>
    </ligand>
</feature>
<dbReference type="GO" id="GO:0051539">
    <property type="term" value="F:4 iron, 4 sulfur cluster binding"/>
    <property type="evidence" value="ECO:0007669"/>
    <property type="project" value="UniProtKB-KW"/>
</dbReference>
<keyword evidence="7 10" id="KW-0479">Metal-binding</keyword>
<evidence type="ECO:0000256" key="6">
    <source>
        <dbReference type="ARBA" id="ARBA00022679"/>
    </source>
</evidence>
<comment type="subcellular location">
    <subcellularLocation>
        <location evidence="10">Cytoplasm</location>
    </subcellularLocation>
</comment>
<comment type="catalytic activity">
    <reaction evidence="10">
        <text>iminosuccinate + dihydroxyacetone phosphate = quinolinate + phosphate + 2 H2O + H(+)</text>
        <dbReference type="Rhea" id="RHEA:25888"/>
        <dbReference type="ChEBI" id="CHEBI:15377"/>
        <dbReference type="ChEBI" id="CHEBI:15378"/>
        <dbReference type="ChEBI" id="CHEBI:29959"/>
        <dbReference type="ChEBI" id="CHEBI:43474"/>
        <dbReference type="ChEBI" id="CHEBI:57642"/>
        <dbReference type="ChEBI" id="CHEBI:77875"/>
        <dbReference type="EC" id="2.5.1.72"/>
    </reaction>
</comment>
<feature type="binding site" evidence="10">
    <location>
        <position position="267"/>
    </location>
    <ligand>
        <name>iminosuccinate</name>
        <dbReference type="ChEBI" id="CHEBI:77875"/>
    </ligand>
</feature>
<evidence type="ECO:0000256" key="1">
    <source>
        <dbReference type="ARBA" id="ARBA00005065"/>
    </source>
</evidence>